<evidence type="ECO:0000313" key="5">
    <source>
        <dbReference type="Proteomes" id="UP000195139"/>
    </source>
</evidence>
<dbReference type="SMART" id="SM00871">
    <property type="entry name" value="AraC_E_bind"/>
    <property type="match status" value="1"/>
</dbReference>
<dbReference type="PANTHER" id="PTHR30204:SF97">
    <property type="entry name" value="MERR FAMILY REGULATORY PROTEIN"/>
    <property type="match status" value="1"/>
</dbReference>
<dbReference type="EMBL" id="NGLE01000002">
    <property type="protein sequence ID" value="OTO08610.1"/>
    <property type="molecule type" value="Genomic_DNA"/>
</dbReference>
<dbReference type="InterPro" id="IPR009061">
    <property type="entry name" value="DNA-bd_dom_put_sf"/>
</dbReference>
<evidence type="ECO:0000259" key="2">
    <source>
        <dbReference type="PROSITE" id="PS50937"/>
    </source>
</evidence>
<dbReference type="RefSeq" id="WP_086330544.1">
    <property type="nucleotide sequence ID" value="NZ_NGLE02000001.1"/>
</dbReference>
<reference evidence="4" key="1">
    <citation type="submission" date="2017-05" db="EMBL/GenBank/DDBJ databases">
        <title>The Genome Sequence of Enterococcus sp. 4G2_DIV0659.</title>
        <authorList>
            <consortium name="The Broad Institute Genomics Platform"/>
            <consortium name="The Broad Institute Genomic Center for Infectious Diseases"/>
            <person name="Earl A."/>
            <person name="Manson A."/>
            <person name="Schwartman J."/>
            <person name="Gilmore M."/>
            <person name="Abouelleil A."/>
            <person name="Cao P."/>
            <person name="Chapman S."/>
            <person name="Cusick C."/>
            <person name="Shea T."/>
            <person name="Young S."/>
            <person name="Neafsey D."/>
            <person name="Nusbaum C."/>
            <person name="Birren B."/>
        </authorList>
    </citation>
    <scope>NUCLEOTIDE SEQUENCE [LARGE SCALE GENOMIC DNA]</scope>
    <source>
        <strain evidence="4">4G2_DIV0659</strain>
    </source>
</reference>
<sequence length="261" mass="30185">MFKISEFSQLTKISPRMLRHYDKLNLLKPTIIEQHTGYRYYTPEQVNQANQILSLKNTGIPLKDVPALLETTVDRTDYFALHRKKIETELAEKKMQLAYLDLLEKKNKNELSYPIEMKTMEETFVLAYRQNVLSYYHEEDLWHNLFSKIREEDVPSLGQSIAVFHSTCSEIIDIEVIVALPKKMSAIYPDIQTFSPGVIASVVTSGAYASIPNVHEAMNEWLHLHQYVLAGAPFNIYHSSPATEEREELYLTEVCYPIKPL</sequence>
<organism evidence="4">
    <name type="scientific">Candidatus Enterococcus mansonii</name>
    <dbReference type="NCBI Taxonomy" id="1834181"/>
    <lineage>
        <taxon>Bacteria</taxon>
        <taxon>Bacillati</taxon>
        <taxon>Bacillota</taxon>
        <taxon>Bacilli</taxon>
        <taxon>Lactobacillales</taxon>
        <taxon>Enterococcaceae</taxon>
        <taxon>Enterococcus</taxon>
    </lineage>
</organism>
<evidence type="ECO:0000313" key="3">
    <source>
        <dbReference type="EMBL" id="MEI5994132.1"/>
    </source>
</evidence>
<protein>
    <recommendedName>
        <fullName evidence="2">HTH merR-type domain-containing protein</fullName>
    </recommendedName>
</protein>
<dbReference type="PROSITE" id="PS50937">
    <property type="entry name" value="HTH_MERR_2"/>
    <property type="match status" value="1"/>
</dbReference>
<dbReference type="CDD" id="cd01107">
    <property type="entry name" value="HTH_BmrR"/>
    <property type="match status" value="1"/>
</dbReference>
<dbReference type="GO" id="GO:0003700">
    <property type="term" value="F:DNA-binding transcription factor activity"/>
    <property type="evidence" value="ECO:0007669"/>
    <property type="project" value="InterPro"/>
</dbReference>
<proteinExistence type="predicted"/>
<accession>A0A242CFB3</accession>
<comment type="caution">
    <text evidence="4">The sequence shown here is derived from an EMBL/GenBank/DDBJ whole genome shotgun (WGS) entry which is preliminary data.</text>
</comment>
<dbReference type="Gene3D" id="1.10.1660.10">
    <property type="match status" value="1"/>
</dbReference>
<keyword evidence="5" id="KW-1185">Reference proteome</keyword>
<dbReference type="STRING" id="1834181.A5880_001610"/>
<dbReference type="Proteomes" id="UP000195139">
    <property type="component" value="Unassembled WGS sequence"/>
</dbReference>
<dbReference type="InterPro" id="IPR047057">
    <property type="entry name" value="MerR_fam"/>
</dbReference>
<evidence type="ECO:0000256" key="1">
    <source>
        <dbReference type="ARBA" id="ARBA00023125"/>
    </source>
</evidence>
<reference evidence="3 5" key="2">
    <citation type="submission" date="2018-07" db="EMBL/GenBank/DDBJ databases">
        <title>The Genome Sequence of Enterococcus sp. DIV0659b.</title>
        <authorList>
            <consortium name="The Broad Institute Genomics Platform"/>
            <consortium name="The Broad Institute Genomic Center for Infectious Diseases"/>
            <person name="Earl A."/>
            <person name="Manson A."/>
            <person name="Schwartman J."/>
            <person name="Gilmore M."/>
            <person name="Abouelleil A."/>
            <person name="Cao P."/>
            <person name="Chapman S."/>
            <person name="Cusick C."/>
            <person name="Shea T."/>
            <person name="Young S."/>
            <person name="Neafsey D."/>
            <person name="Nusbaum C."/>
            <person name="Birren B."/>
        </authorList>
    </citation>
    <scope>NUCLEOTIDE SEQUENCE [LARGE SCALE GENOMIC DNA]</scope>
    <source>
        <strain evidence="3 5">4G2_DIV0659</strain>
    </source>
</reference>
<dbReference type="EMBL" id="NGLE02000001">
    <property type="protein sequence ID" value="MEI5994132.1"/>
    <property type="molecule type" value="Genomic_DNA"/>
</dbReference>
<gene>
    <name evidence="4" type="ORF">A5880_001610</name>
    <name evidence="3" type="ORF">A5880_001690</name>
</gene>
<name>A0A242CFB3_9ENTE</name>
<dbReference type="OrthoDB" id="9773308at2"/>
<evidence type="ECO:0000313" key="4">
    <source>
        <dbReference type="EMBL" id="OTO08610.1"/>
    </source>
</evidence>
<dbReference type="Gene3D" id="3.20.80.10">
    <property type="entry name" value="Regulatory factor, effector binding domain"/>
    <property type="match status" value="1"/>
</dbReference>
<dbReference type="InterPro" id="IPR000551">
    <property type="entry name" value="MerR-type_HTH_dom"/>
</dbReference>
<keyword evidence="1" id="KW-0238">DNA-binding</keyword>
<feature type="domain" description="HTH merR-type" evidence="2">
    <location>
        <begin position="1"/>
        <end position="71"/>
    </location>
</feature>
<dbReference type="PANTHER" id="PTHR30204">
    <property type="entry name" value="REDOX-CYCLING DRUG-SENSING TRANSCRIPTIONAL ACTIVATOR SOXR"/>
    <property type="match status" value="1"/>
</dbReference>
<dbReference type="InterPro" id="IPR011256">
    <property type="entry name" value="Reg_factor_effector_dom_sf"/>
</dbReference>
<dbReference type="SUPFAM" id="SSF55136">
    <property type="entry name" value="Probable bacterial effector-binding domain"/>
    <property type="match status" value="1"/>
</dbReference>
<dbReference type="Pfam" id="PF13411">
    <property type="entry name" value="MerR_1"/>
    <property type="match status" value="1"/>
</dbReference>
<dbReference type="InterPro" id="IPR010499">
    <property type="entry name" value="AraC_E-bd"/>
</dbReference>
<dbReference type="AlphaFoldDB" id="A0A242CFB3"/>
<dbReference type="GO" id="GO:0003677">
    <property type="term" value="F:DNA binding"/>
    <property type="evidence" value="ECO:0007669"/>
    <property type="project" value="UniProtKB-KW"/>
</dbReference>
<dbReference type="SMART" id="SM00422">
    <property type="entry name" value="HTH_MERR"/>
    <property type="match status" value="1"/>
</dbReference>
<dbReference type="SUPFAM" id="SSF46955">
    <property type="entry name" value="Putative DNA-binding domain"/>
    <property type="match status" value="1"/>
</dbReference>